<evidence type="ECO:0000256" key="3">
    <source>
        <dbReference type="ARBA" id="ARBA00022801"/>
    </source>
</evidence>
<sequence length="340" mass="37865">MQRFEGLYSYDSPDNIQPAVVTVTNKRIEIHLKDARVVYWYWYNVVKGNGPDLHHAGLPLQTLKVADAAFAAIAAKQLSKKYRSYVVPFLAGLGIVIAGLLLAAYFWLIPFLAGRAAQSLPVEYETEMGESAYKAMIGDFKVNEAKTALVNRFFGALHIPSAYPVKITVVEERQLNAFAVPGGRIVVFTGLLEQMQRPEELAALLAHEFSHVELRHTTRALLQSLGTYMMVSLVFGDLSGISAVVVENANTLQHLEYSRSLEREADLNGLALLEARHINGEGYIWLFRTLQKDGAAAHSEWLSSHPDLGNRIRYVEERLRGASADTVPAGLQEIWTELKK</sequence>
<name>A0A512RIW5_9BACT</name>
<dbReference type="GO" id="GO:0051603">
    <property type="term" value="P:proteolysis involved in protein catabolic process"/>
    <property type="evidence" value="ECO:0007669"/>
    <property type="project" value="TreeGrafter"/>
</dbReference>
<organism evidence="9 10">
    <name type="scientific">Chitinophaga cymbidii</name>
    <dbReference type="NCBI Taxonomy" id="1096750"/>
    <lineage>
        <taxon>Bacteria</taxon>
        <taxon>Pseudomonadati</taxon>
        <taxon>Bacteroidota</taxon>
        <taxon>Chitinophagia</taxon>
        <taxon>Chitinophagales</taxon>
        <taxon>Chitinophagaceae</taxon>
        <taxon>Chitinophaga</taxon>
    </lineage>
</organism>
<dbReference type="InterPro" id="IPR051156">
    <property type="entry name" value="Mito/Outer_Membr_Metalloprot"/>
</dbReference>
<evidence type="ECO:0000256" key="2">
    <source>
        <dbReference type="ARBA" id="ARBA00022723"/>
    </source>
</evidence>
<comment type="similarity">
    <text evidence="6">Belongs to the peptidase M48 family.</text>
</comment>
<evidence type="ECO:0000256" key="6">
    <source>
        <dbReference type="RuleBase" id="RU003983"/>
    </source>
</evidence>
<dbReference type="PANTHER" id="PTHR22726">
    <property type="entry name" value="METALLOENDOPEPTIDASE OMA1"/>
    <property type="match status" value="1"/>
</dbReference>
<keyword evidence="7" id="KW-1133">Transmembrane helix</keyword>
<dbReference type="GO" id="GO:0004222">
    <property type="term" value="F:metalloendopeptidase activity"/>
    <property type="evidence" value="ECO:0007669"/>
    <property type="project" value="InterPro"/>
</dbReference>
<dbReference type="GO" id="GO:0046872">
    <property type="term" value="F:metal ion binding"/>
    <property type="evidence" value="ECO:0007669"/>
    <property type="project" value="UniProtKB-KW"/>
</dbReference>
<comment type="cofactor">
    <cofactor evidence="6">
        <name>Zn(2+)</name>
        <dbReference type="ChEBI" id="CHEBI:29105"/>
    </cofactor>
    <text evidence="6">Binds 1 zinc ion per subunit.</text>
</comment>
<dbReference type="Proteomes" id="UP000321436">
    <property type="component" value="Unassembled WGS sequence"/>
</dbReference>
<evidence type="ECO:0000259" key="8">
    <source>
        <dbReference type="Pfam" id="PF01435"/>
    </source>
</evidence>
<evidence type="ECO:0000256" key="5">
    <source>
        <dbReference type="ARBA" id="ARBA00023049"/>
    </source>
</evidence>
<dbReference type="PANTHER" id="PTHR22726:SF1">
    <property type="entry name" value="METALLOENDOPEPTIDASE OMA1, MITOCHONDRIAL"/>
    <property type="match status" value="1"/>
</dbReference>
<feature type="domain" description="Peptidase M48" evidence="8">
    <location>
        <begin position="150"/>
        <end position="318"/>
    </location>
</feature>
<evidence type="ECO:0000256" key="4">
    <source>
        <dbReference type="ARBA" id="ARBA00022833"/>
    </source>
</evidence>
<evidence type="ECO:0000313" key="9">
    <source>
        <dbReference type="EMBL" id="GEP95612.1"/>
    </source>
</evidence>
<keyword evidence="5 6" id="KW-0482">Metalloprotease</keyword>
<keyword evidence="1 6" id="KW-0645">Protease</keyword>
<dbReference type="InterPro" id="IPR001915">
    <property type="entry name" value="Peptidase_M48"/>
</dbReference>
<keyword evidence="2" id="KW-0479">Metal-binding</keyword>
<evidence type="ECO:0000256" key="7">
    <source>
        <dbReference type="SAM" id="Phobius"/>
    </source>
</evidence>
<evidence type="ECO:0000313" key="10">
    <source>
        <dbReference type="Proteomes" id="UP000321436"/>
    </source>
</evidence>
<dbReference type="CDD" id="cd07332">
    <property type="entry name" value="M48C_Oma1_like"/>
    <property type="match status" value="1"/>
</dbReference>
<accession>A0A512RIW5</accession>
<evidence type="ECO:0000256" key="1">
    <source>
        <dbReference type="ARBA" id="ARBA00022670"/>
    </source>
</evidence>
<dbReference type="AlphaFoldDB" id="A0A512RIW5"/>
<feature type="transmembrane region" description="Helical" evidence="7">
    <location>
        <begin position="85"/>
        <end position="108"/>
    </location>
</feature>
<dbReference type="EMBL" id="BKAU01000001">
    <property type="protein sequence ID" value="GEP95612.1"/>
    <property type="molecule type" value="Genomic_DNA"/>
</dbReference>
<proteinExistence type="inferred from homology"/>
<comment type="caution">
    <text evidence="9">The sequence shown here is derived from an EMBL/GenBank/DDBJ whole genome shotgun (WGS) entry which is preliminary data.</text>
</comment>
<dbReference type="RefSeq" id="WP_146860009.1">
    <property type="nucleotide sequence ID" value="NZ_BKAU01000001.1"/>
</dbReference>
<keyword evidence="10" id="KW-1185">Reference proteome</keyword>
<keyword evidence="7" id="KW-0812">Transmembrane</keyword>
<reference evidence="9 10" key="1">
    <citation type="submission" date="2019-07" db="EMBL/GenBank/DDBJ databases">
        <title>Whole genome shotgun sequence of Chitinophaga cymbidii NBRC 109752.</title>
        <authorList>
            <person name="Hosoyama A."/>
            <person name="Uohara A."/>
            <person name="Ohji S."/>
            <person name="Ichikawa N."/>
        </authorList>
    </citation>
    <scope>NUCLEOTIDE SEQUENCE [LARGE SCALE GENOMIC DNA]</scope>
    <source>
        <strain evidence="9 10">NBRC 109752</strain>
    </source>
</reference>
<keyword evidence="3 6" id="KW-0378">Hydrolase</keyword>
<keyword evidence="7" id="KW-0472">Membrane</keyword>
<protein>
    <recommendedName>
        <fullName evidence="8">Peptidase M48 domain-containing protein</fullName>
    </recommendedName>
</protein>
<dbReference type="Pfam" id="PF01435">
    <property type="entry name" value="Peptidase_M48"/>
    <property type="match status" value="1"/>
</dbReference>
<keyword evidence="4 6" id="KW-0862">Zinc</keyword>
<dbReference type="GO" id="GO:0016020">
    <property type="term" value="C:membrane"/>
    <property type="evidence" value="ECO:0007669"/>
    <property type="project" value="TreeGrafter"/>
</dbReference>
<gene>
    <name evidence="9" type="ORF">CCY01nite_18720</name>
</gene>
<dbReference type="OrthoDB" id="9810445at2"/>
<dbReference type="Gene3D" id="3.30.2010.10">
    <property type="entry name" value="Metalloproteases ('zincins'), catalytic domain"/>
    <property type="match status" value="1"/>
</dbReference>